<evidence type="ECO:0008006" key="3">
    <source>
        <dbReference type="Google" id="ProtNLM"/>
    </source>
</evidence>
<keyword evidence="2" id="KW-1185">Reference proteome</keyword>
<dbReference type="EMBL" id="JABSTU010003980">
    <property type="protein sequence ID" value="KAH7964398.1"/>
    <property type="molecule type" value="Genomic_DNA"/>
</dbReference>
<protein>
    <recommendedName>
        <fullName evidence="3">CCHC-type domain-containing protein</fullName>
    </recommendedName>
</protein>
<dbReference type="AlphaFoldDB" id="A0A9J6D0F1"/>
<evidence type="ECO:0000313" key="1">
    <source>
        <dbReference type="EMBL" id="KAH7964398.1"/>
    </source>
</evidence>
<dbReference type="Proteomes" id="UP000821866">
    <property type="component" value="Unassembled WGS sequence"/>
</dbReference>
<proteinExistence type="predicted"/>
<gene>
    <name evidence="1" type="ORF">HPB51_027363</name>
</gene>
<sequence>MAPDNTVKGIIKGIPLEEDAKSIHTSIRHARNLYALAAKRLSNTTTVIVAFEGPRVPTYVRYGGALLRCTLYRKRIDMCHCCGRLGHCMVVCPKPKDKVCRGCDAPNPGLNHQCSPRSKLCGGAHMTADRNCRAR</sequence>
<evidence type="ECO:0000313" key="2">
    <source>
        <dbReference type="Proteomes" id="UP000821866"/>
    </source>
</evidence>
<reference evidence="1" key="2">
    <citation type="submission" date="2021-09" db="EMBL/GenBank/DDBJ databases">
        <authorList>
            <person name="Jia N."/>
            <person name="Wang J."/>
            <person name="Shi W."/>
            <person name="Du L."/>
            <person name="Sun Y."/>
            <person name="Zhan W."/>
            <person name="Jiang J."/>
            <person name="Wang Q."/>
            <person name="Zhang B."/>
            <person name="Ji P."/>
            <person name="Sakyi L.B."/>
            <person name="Cui X."/>
            <person name="Yuan T."/>
            <person name="Jiang B."/>
            <person name="Yang W."/>
            <person name="Lam T.T.-Y."/>
            <person name="Chang Q."/>
            <person name="Ding S."/>
            <person name="Wang X."/>
            <person name="Zhu J."/>
            <person name="Ruan X."/>
            <person name="Zhao L."/>
            <person name="Wei J."/>
            <person name="Que T."/>
            <person name="Du C."/>
            <person name="Cheng J."/>
            <person name="Dai P."/>
            <person name="Han X."/>
            <person name="Huang E."/>
            <person name="Gao Y."/>
            <person name="Liu J."/>
            <person name="Shao H."/>
            <person name="Ye R."/>
            <person name="Li L."/>
            <person name="Wei W."/>
            <person name="Wang X."/>
            <person name="Wang C."/>
            <person name="Huo Q."/>
            <person name="Li W."/>
            <person name="Guo W."/>
            <person name="Chen H."/>
            <person name="Chen S."/>
            <person name="Zhou L."/>
            <person name="Zhou L."/>
            <person name="Ni X."/>
            <person name="Tian J."/>
            <person name="Zhou Y."/>
            <person name="Sheng Y."/>
            <person name="Liu T."/>
            <person name="Pan Y."/>
            <person name="Xia L."/>
            <person name="Li J."/>
            <person name="Zhao F."/>
            <person name="Cao W."/>
        </authorList>
    </citation>
    <scope>NUCLEOTIDE SEQUENCE</scope>
    <source>
        <strain evidence="1">Rmic-2018</strain>
        <tissue evidence="1">Larvae</tissue>
    </source>
</reference>
<comment type="caution">
    <text evidence="1">The sequence shown here is derived from an EMBL/GenBank/DDBJ whole genome shotgun (WGS) entry which is preliminary data.</text>
</comment>
<name>A0A9J6D0F1_RHIMP</name>
<reference evidence="1" key="1">
    <citation type="journal article" date="2020" name="Cell">
        <title>Large-Scale Comparative Analyses of Tick Genomes Elucidate Their Genetic Diversity and Vector Capacities.</title>
        <authorList>
            <consortium name="Tick Genome and Microbiome Consortium (TIGMIC)"/>
            <person name="Jia N."/>
            <person name="Wang J."/>
            <person name="Shi W."/>
            <person name="Du L."/>
            <person name="Sun Y."/>
            <person name="Zhan W."/>
            <person name="Jiang J.F."/>
            <person name="Wang Q."/>
            <person name="Zhang B."/>
            <person name="Ji P."/>
            <person name="Bell-Sakyi L."/>
            <person name="Cui X.M."/>
            <person name="Yuan T.T."/>
            <person name="Jiang B.G."/>
            <person name="Yang W.F."/>
            <person name="Lam T.T."/>
            <person name="Chang Q.C."/>
            <person name="Ding S.J."/>
            <person name="Wang X.J."/>
            <person name="Zhu J.G."/>
            <person name="Ruan X.D."/>
            <person name="Zhao L."/>
            <person name="Wei J.T."/>
            <person name="Ye R.Z."/>
            <person name="Que T.C."/>
            <person name="Du C.H."/>
            <person name="Zhou Y.H."/>
            <person name="Cheng J.X."/>
            <person name="Dai P.F."/>
            <person name="Guo W.B."/>
            <person name="Han X.H."/>
            <person name="Huang E.J."/>
            <person name="Li L.F."/>
            <person name="Wei W."/>
            <person name="Gao Y.C."/>
            <person name="Liu J.Z."/>
            <person name="Shao H.Z."/>
            <person name="Wang X."/>
            <person name="Wang C.C."/>
            <person name="Yang T.C."/>
            <person name="Huo Q.B."/>
            <person name="Li W."/>
            <person name="Chen H.Y."/>
            <person name="Chen S.E."/>
            <person name="Zhou L.G."/>
            <person name="Ni X.B."/>
            <person name="Tian J.H."/>
            <person name="Sheng Y."/>
            <person name="Liu T."/>
            <person name="Pan Y.S."/>
            <person name="Xia L.Y."/>
            <person name="Li J."/>
            <person name="Zhao F."/>
            <person name="Cao W.C."/>
        </authorList>
    </citation>
    <scope>NUCLEOTIDE SEQUENCE</scope>
    <source>
        <strain evidence="1">Rmic-2018</strain>
    </source>
</reference>
<organism evidence="1 2">
    <name type="scientific">Rhipicephalus microplus</name>
    <name type="common">Cattle tick</name>
    <name type="synonym">Boophilus microplus</name>
    <dbReference type="NCBI Taxonomy" id="6941"/>
    <lineage>
        <taxon>Eukaryota</taxon>
        <taxon>Metazoa</taxon>
        <taxon>Ecdysozoa</taxon>
        <taxon>Arthropoda</taxon>
        <taxon>Chelicerata</taxon>
        <taxon>Arachnida</taxon>
        <taxon>Acari</taxon>
        <taxon>Parasitiformes</taxon>
        <taxon>Ixodida</taxon>
        <taxon>Ixodoidea</taxon>
        <taxon>Ixodidae</taxon>
        <taxon>Rhipicephalinae</taxon>
        <taxon>Rhipicephalus</taxon>
        <taxon>Boophilus</taxon>
    </lineage>
</organism>
<accession>A0A9J6D0F1</accession>